<gene>
    <name evidence="1" type="primary">LOC107814749</name>
</gene>
<accession>A0A1S4C3Q2</accession>
<protein>
    <submittedName>
        <fullName evidence="1">Uncharacterized protein</fullName>
    </submittedName>
</protein>
<dbReference type="AlphaFoldDB" id="A0A1S4C3Q2"/>
<reference evidence="1" key="1">
    <citation type="submission" date="2025-08" db="UniProtKB">
        <authorList>
            <consortium name="RefSeq"/>
        </authorList>
    </citation>
    <scope>IDENTIFICATION</scope>
</reference>
<dbReference type="KEGG" id="nta:107814749"/>
<dbReference type="PaxDb" id="4097-A0A1S4C3Q2"/>
<dbReference type="RefSeq" id="XP_016495683.1">
    <property type="nucleotide sequence ID" value="XM_016640197.1"/>
</dbReference>
<organism evidence="1">
    <name type="scientific">Nicotiana tabacum</name>
    <name type="common">Common tobacco</name>
    <dbReference type="NCBI Taxonomy" id="4097"/>
    <lineage>
        <taxon>Eukaryota</taxon>
        <taxon>Viridiplantae</taxon>
        <taxon>Streptophyta</taxon>
        <taxon>Embryophyta</taxon>
        <taxon>Tracheophyta</taxon>
        <taxon>Spermatophyta</taxon>
        <taxon>Magnoliopsida</taxon>
        <taxon>eudicotyledons</taxon>
        <taxon>Gunneridae</taxon>
        <taxon>Pentapetalae</taxon>
        <taxon>asterids</taxon>
        <taxon>lamiids</taxon>
        <taxon>Solanales</taxon>
        <taxon>Solanaceae</taxon>
        <taxon>Nicotianoideae</taxon>
        <taxon>Nicotianeae</taxon>
        <taxon>Nicotiana</taxon>
    </lineage>
</organism>
<evidence type="ECO:0000313" key="1">
    <source>
        <dbReference type="RefSeq" id="XP_016495683.1"/>
    </source>
</evidence>
<name>A0A1S4C3Q2_TOBAC</name>
<sequence length="224" mass="25173">MEAPPPHTPSPSRHTQHIYTHIRDAYTHNSSISLSCSPWLRLQDLATASIALLLPPRHMLPAMAVFTSLQNDQKISSLLSAMAASPSSSNEHEIPSYCCPLFLLLRSSLLLFLLLHPASCSSHGCCHAAMDNHQTTPEQDDHLASDCCCVLHCPFAAARAPYPPRSRWILLLQDHVIVAVVFLHCSRRCHASFSVLFQTNKLLSVRVRRRFDPVHYSESFQHMY</sequence>
<proteinExistence type="predicted"/>